<dbReference type="PANTHER" id="PTHR46248:SF9">
    <property type="entry name" value="EXPRESSED PROTEIN"/>
    <property type="match status" value="1"/>
</dbReference>
<organism evidence="2 3">
    <name type="scientific">Asparagus officinalis</name>
    <name type="common">Garden asparagus</name>
    <dbReference type="NCBI Taxonomy" id="4686"/>
    <lineage>
        <taxon>Eukaryota</taxon>
        <taxon>Viridiplantae</taxon>
        <taxon>Streptophyta</taxon>
        <taxon>Embryophyta</taxon>
        <taxon>Tracheophyta</taxon>
        <taxon>Spermatophyta</taxon>
        <taxon>Magnoliopsida</taxon>
        <taxon>Liliopsida</taxon>
        <taxon>Asparagales</taxon>
        <taxon>Asparagaceae</taxon>
        <taxon>Asparagoideae</taxon>
        <taxon>Asparagus</taxon>
    </lineage>
</organism>
<accession>A0A5P1FUH6</accession>
<evidence type="ECO:0000313" key="3">
    <source>
        <dbReference type="Proteomes" id="UP000243459"/>
    </source>
</evidence>
<reference evidence="3" key="1">
    <citation type="journal article" date="2017" name="Nat. Commun.">
        <title>The asparagus genome sheds light on the origin and evolution of a young Y chromosome.</title>
        <authorList>
            <person name="Harkess A."/>
            <person name="Zhou J."/>
            <person name="Xu C."/>
            <person name="Bowers J.E."/>
            <person name="Van der Hulst R."/>
            <person name="Ayyampalayam S."/>
            <person name="Mercati F."/>
            <person name="Riccardi P."/>
            <person name="McKain M.R."/>
            <person name="Kakrana A."/>
            <person name="Tang H."/>
            <person name="Ray J."/>
            <person name="Groenendijk J."/>
            <person name="Arikit S."/>
            <person name="Mathioni S.M."/>
            <person name="Nakano M."/>
            <person name="Shan H."/>
            <person name="Telgmann-Rauber A."/>
            <person name="Kanno A."/>
            <person name="Yue Z."/>
            <person name="Chen H."/>
            <person name="Li W."/>
            <person name="Chen Y."/>
            <person name="Xu X."/>
            <person name="Zhang Y."/>
            <person name="Luo S."/>
            <person name="Chen H."/>
            <person name="Gao J."/>
            <person name="Mao Z."/>
            <person name="Pires J.C."/>
            <person name="Luo M."/>
            <person name="Kudrna D."/>
            <person name="Wing R.A."/>
            <person name="Meyers B.C."/>
            <person name="Yi K."/>
            <person name="Kong H."/>
            <person name="Lavrijsen P."/>
            <person name="Sunseri F."/>
            <person name="Falavigna A."/>
            <person name="Ye Y."/>
            <person name="Leebens-Mack J.H."/>
            <person name="Chen G."/>
        </authorList>
    </citation>
    <scope>NUCLEOTIDE SEQUENCE [LARGE SCALE GENOMIC DNA]</scope>
    <source>
        <strain evidence="3">cv. DH0086</strain>
    </source>
</reference>
<protein>
    <recommendedName>
        <fullName evidence="1">DUF547 domain-containing protein</fullName>
    </recommendedName>
</protein>
<evidence type="ECO:0000313" key="2">
    <source>
        <dbReference type="EMBL" id="ONK81087.1"/>
    </source>
</evidence>
<dbReference type="EMBL" id="CM007381">
    <property type="protein sequence ID" value="ONK81087.1"/>
    <property type="molecule type" value="Genomic_DNA"/>
</dbReference>
<gene>
    <name evidence="2" type="ORF">A4U43_C01F25140</name>
</gene>
<keyword evidence="3" id="KW-1185">Reference proteome</keyword>
<proteinExistence type="predicted"/>
<sequence length="110" mass="12536">MVSVPSTPQMVVALMPKVMVNVGGHFLTVMTIEHFILRLKSDEITTRGIFGLDWPEPLVTFALSCRSWSSHAVRVYTASQVESNRKLLRGTIFKHLLTSQCQINWRFQNC</sequence>
<dbReference type="Proteomes" id="UP000243459">
    <property type="component" value="Chromosome 1"/>
</dbReference>
<name>A0A5P1FUH6_ASPOF</name>
<dbReference type="AlphaFoldDB" id="A0A5P1FUH6"/>
<dbReference type="PANTHER" id="PTHR46248">
    <property type="entry name" value="EXPRESSED PROTEIN"/>
    <property type="match status" value="1"/>
</dbReference>
<dbReference type="InterPro" id="IPR006869">
    <property type="entry name" value="DUF547"/>
</dbReference>
<dbReference type="Pfam" id="PF04784">
    <property type="entry name" value="DUF547"/>
    <property type="match status" value="1"/>
</dbReference>
<dbReference type="OMA" id="CHAKYTS"/>
<evidence type="ECO:0000259" key="1">
    <source>
        <dbReference type="Pfam" id="PF04784"/>
    </source>
</evidence>
<feature type="domain" description="DUF547" evidence="1">
    <location>
        <begin position="6"/>
        <end position="83"/>
    </location>
</feature>
<dbReference type="Gramene" id="ONK81087">
    <property type="protein sequence ID" value="ONK81087"/>
    <property type="gene ID" value="A4U43_C01F25140"/>
</dbReference>